<gene>
    <name evidence="2" type="ORF">EHQ30_01935</name>
</gene>
<organism evidence="2 3">
    <name type="scientific">Leptospira brenneri</name>
    <dbReference type="NCBI Taxonomy" id="2023182"/>
    <lineage>
        <taxon>Bacteria</taxon>
        <taxon>Pseudomonadati</taxon>
        <taxon>Spirochaetota</taxon>
        <taxon>Spirochaetia</taxon>
        <taxon>Leptospirales</taxon>
        <taxon>Leptospiraceae</taxon>
        <taxon>Leptospira</taxon>
    </lineage>
</organism>
<dbReference type="EMBL" id="RQFP01000001">
    <property type="protein sequence ID" value="TGK95423.1"/>
    <property type="molecule type" value="Genomic_DNA"/>
</dbReference>
<feature type="transmembrane region" description="Helical" evidence="1">
    <location>
        <begin position="84"/>
        <end position="103"/>
    </location>
</feature>
<comment type="caution">
    <text evidence="2">The sequence shown here is derived from an EMBL/GenBank/DDBJ whole genome shotgun (WGS) entry which is preliminary data.</text>
</comment>
<accession>A0A2M9XYM3</accession>
<keyword evidence="3" id="KW-1185">Reference proteome</keyword>
<dbReference type="Proteomes" id="UP000297891">
    <property type="component" value="Unassembled WGS sequence"/>
</dbReference>
<evidence type="ECO:0000256" key="1">
    <source>
        <dbReference type="SAM" id="Phobius"/>
    </source>
</evidence>
<evidence type="ECO:0000313" key="2">
    <source>
        <dbReference type="EMBL" id="TGK95423.1"/>
    </source>
</evidence>
<evidence type="ECO:0000313" key="3">
    <source>
        <dbReference type="Proteomes" id="UP000297891"/>
    </source>
</evidence>
<sequence>MEIFNYVWILFIAVTIFNAYVLKFRSKKYIKAKPELEPGYEKLVKGILVYGNIPWVIVGIGNLFQYTNSLTDYLYLKTLNPFIILFYFSILALWLLGIHWIYFKKGAEFLEEHPGLVVVKGGSNPENVSAKKIKLFFGIIMISNLIFFVFLLYQINFIKP</sequence>
<protein>
    <submittedName>
        <fullName evidence="2">Uncharacterized protein</fullName>
    </submittedName>
</protein>
<dbReference type="RefSeq" id="WP_100791640.1">
    <property type="nucleotide sequence ID" value="NZ_NPDQ01000007.1"/>
</dbReference>
<proteinExistence type="predicted"/>
<name>A0A2M9XYM3_9LEPT</name>
<dbReference type="OrthoDB" id="340178at2"/>
<reference evidence="2" key="1">
    <citation type="journal article" date="2019" name="PLoS Negl. Trop. Dis.">
        <title>Revisiting the worldwide diversity of Leptospira species in the environment.</title>
        <authorList>
            <person name="Vincent A.T."/>
            <person name="Schiettekatte O."/>
            <person name="Bourhy P."/>
            <person name="Veyrier F.J."/>
            <person name="Picardeau M."/>
        </authorList>
    </citation>
    <scope>NUCLEOTIDE SEQUENCE [LARGE SCALE GENOMIC DNA]</scope>
    <source>
        <strain evidence="2">201800277</strain>
    </source>
</reference>
<feature type="transmembrane region" description="Helical" evidence="1">
    <location>
        <begin position="6"/>
        <end position="22"/>
    </location>
</feature>
<feature type="transmembrane region" description="Helical" evidence="1">
    <location>
        <begin position="135"/>
        <end position="155"/>
    </location>
</feature>
<feature type="transmembrane region" description="Helical" evidence="1">
    <location>
        <begin position="43"/>
        <end position="64"/>
    </location>
</feature>
<keyword evidence="1" id="KW-1133">Transmembrane helix</keyword>
<keyword evidence="1" id="KW-0812">Transmembrane</keyword>
<dbReference type="AlphaFoldDB" id="A0A2M9XYM3"/>
<keyword evidence="1" id="KW-0472">Membrane</keyword>